<evidence type="ECO:0000313" key="1">
    <source>
        <dbReference type="EMBL" id="KAJ4448753.1"/>
    </source>
</evidence>
<organism evidence="1 2">
    <name type="scientific">Periplaneta americana</name>
    <name type="common">American cockroach</name>
    <name type="synonym">Blatta americana</name>
    <dbReference type="NCBI Taxonomy" id="6978"/>
    <lineage>
        <taxon>Eukaryota</taxon>
        <taxon>Metazoa</taxon>
        <taxon>Ecdysozoa</taxon>
        <taxon>Arthropoda</taxon>
        <taxon>Hexapoda</taxon>
        <taxon>Insecta</taxon>
        <taxon>Pterygota</taxon>
        <taxon>Neoptera</taxon>
        <taxon>Polyneoptera</taxon>
        <taxon>Dictyoptera</taxon>
        <taxon>Blattodea</taxon>
        <taxon>Blattoidea</taxon>
        <taxon>Blattidae</taxon>
        <taxon>Blattinae</taxon>
        <taxon>Periplaneta</taxon>
    </lineage>
</organism>
<protein>
    <submittedName>
        <fullName evidence="1">Uncharacterized protein</fullName>
    </submittedName>
</protein>
<accession>A0ABQ8TPY6</accession>
<keyword evidence="2" id="KW-1185">Reference proteome</keyword>
<dbReference type="Proteomes" id="UP001148838">
    <property type="component" value="Unassembled WGS sequence"/>
</dbReference>
<name>A0ABQ8TPY6_PERAM</name>
<comment type="caution">
    <text evidence="1">The sequence shown here is derived from an EMBL/GenBank/DDBJ whole genome shotgun (WGS) entry which is preliminary data.</text>
</comment>
<dbReference type="EMBL" id="JAJSOF020000003">
    <property type="protein sequence ID" value="KAJ4448753.1"/>
    <property type="molecule type" value="Genomic_DNA"/>
</dbReference>
<proteinExistence type="predicted"/>
<reference evidence="1 2" key="1">
    <citation type="journal article" date="2022" name="Allergy">
        <title>Genome assembly and annotation of Periplaneta americana reveal a comprehensive cockroach allergen profile.</title>
        <authorList>
            <person name="Wang L."/>
            <person name="Xiong Q."/>
            <person name="Saelim N."/>
            <person name="Wang L."/>
            <person name="Nong W."/>
            <person name="Wan A.T."/>
            <person name="Shi M."/>
            <person name="Liu X."/>
            <person name="Cao Q."/>
            <person name="Hui J.H.L."/>
            <person name="Sookrung N."/>
            <person name="Leung T.F."/>
            <person name="Tungtrongchitr A."/>
            <person name="Tsui S.K.W."/>
        </authorList>
    </citation>
    <scope>NUCLEOTIDE SEQUENCE [LARGE SCALE GENOMIC DNA]</scope>
    <source>
        <strain evidence="1">PWHHKU_190912</strain>
    </source>
</reference>
<evidence type="ECO:0000313" key="2">
    <source>
        <dbReference type="Proteomes" id="UP001148838"/>
    </source>
</evidence>
<sequence>MCRSSIASESPSFTTIQKNRECRKYDVMDRGITSIFCNYGINSKIPTVLHTEPRTRMQSKSVNSTELVNIVLSRNMFAFFSDERAFNIDSYFRTGVKSSVRKIQHGEKFHRSHIKEIIFLKSSPHLWSNGQRVWLRNQLARVRISVGASYLVEVFPGFSLNPIRANAG</sequence>
<gene>
    <name evidence="1" type="ORF">ANN_00144</name>
</gene>